<feature type="domain" description="4Fe-4S Mo/W bis-MGD-type" evidence="9">
    <location>
        <begin position="45"/>
        <end position="108"/>
    </location>
</feature>
<dbReference type="InterPro" id="IPR006963">
    <property type="entry name" value="Mopterin_OxRdtase_4Fe-4S_dom"/>
</dbReference>
<comment type="subcellular location">
    <subcellularLocation>
        <location evidence="2">Cell envelope</location>
    </subcellularLocation>
</comment>
<evidence type="ECO:0000256" key="5">
    <source>
        <dbReference type="ARBA" id="ARBA00022723"/>
    </source>
</evidence>
<keyword evidence="4" id="KW-0004">4Fe-4S</keyword>
<evidence type="ECO:0000256" key="4">
    <source>
        <dbReference type="ARBA" id="ARBA00022485"/>
    </source>
</evidence>
<reference evidence="10" key="1">
    <citation type="submission" date="2018-05" db="EMBL/GenBank/DDBJ databases">
        <authorList>
            <person name="Lanie J.A."/>
            <person name="Ng W.-L."/>
            <person name="Kazmierczak K.M."/>
            <person name="Andrzejewski T.M."/>
            <person name="Davidsen T.M."/>
            <person name="Wayne K.J."/>
            <person name="Tettelin H."/>
            <person name="Glass J.I."/>
            <person name="Rusch D."/>
            <person name="Podicherti R."/>
            <person name="Tsui H.-C.T."/>
            <person name="Winkler M.E."/>
        </authorList>
    </citation>
    <scope>NUCLEOTIDE SEQUENCE</scope>
</reference>
<dbReference type="Pfam" id="PF04879">
    <property type="entry name" value="Molybdop_Fe4S4"/>
    <property type="match status" value="1"/>
</dbReference>
<dbReference type="GO" id="GO:0030313">
    <property type="term" value="C:cell envelope"/>
    <property type="evidence" value="ECO:0007669"/>
    <property type="project" value="UniProtKB-SubCell"/>
</dbReference>
<protein>
    <recommendedName>
        <fullName evidence="9">4Fe-4S Mo/W bis-MGD-type domain-containing protein</fullName>
    </recommendedName>
</protein>
<dbReference type="PANTHER" id="PTHR43598">
    <property type="entry name" value="TUNGSTEN-CONTAINING FORMYLMETHANOFURAN DEHYDROGENASE 2 SUBUNIT B"/>
    <property type="match status" value="1"/>
</dbReference>
<evidence type="ECO:0000256" key="7">
    <source>
        <dbReference type="ARBA" id="ARBA00023004"/>
    </source>
</evidence>
<dbReference type="InterPro" id="IPR006311">
    <property type="entry name" value="TAT_signal"/>
</dbReference>
<dbReference type="Pfam" id="PF10518">
    <property type="entry name" value="TAT_signal"/>
    <property type="match status" value="1"/>
</dbReference>
<dbReference type="SUPFAM" id="SSF53706">
    <property type="entry name" value="Formate dehydrogenase/DMSO reductase, domains 1-3"/>
    <property type="match status" value="1"/>
</dbReference>
<evidence type="ECO:0000313" key="10">
    <source>
        <dbReference type="EMBL" id="SVA31495.1"/>
    </source>
</evidence>
<dbReference type="GO" id="GO:0030151">
    <property type="term" value="F:molybdenum ion binding"/>
    <property type="evidence" value="ECO:0007669"/>
    <property type="project" value="TreeGrafter"/>
</dbReference>
<dbReference type="GO" id="GO:0051539">
    <property type="term" value="F:4 iron, 4 sulfur cluster binding"/>
    <property type="evidence" value="ECO:0007669"/>
    <property type="project" value="UniProtKB-KW"/>
</dbReference>
<evidence type="ECO:0000256" key="8">
    <source>
        <dbReference type="ARBA" id="ARBA00023014"/>
    </source>
</evidence>
<dbReference type="EMBL" id="UINC01007114">
    <property type="protein sequence ID" value="SVA31495.1"/>
    <property type="molecule type" value="Genomic_DNA"/>
</dbReference>
<dbReference type="GO" id="GO:0009061">
    <property type="term" value="P:anaerobic respiration"/>
    <property type="evidence" value="ECO:0007669"/>
    <property type="project" value="TreeGrafter"/>
</dbReference>
<evidence type="ECO:0000259" key="9">
    <source>
        <dbReference type="PROSITE" id="PS51669"/>
    </source>
</evidence>
<accession>A0A381UTK1</accession>
<evidence type="ECO:0000256" key="1">
    <source>
        <dbReference type="ARBA" id="ARBA00001966"/>
    </source>
</evidence>
<dbReference type="Gene3D" id="3.40.50.740">
    <property type="match status" value="1"/>
</dbReference>
<dbReference type="PANTHER" id="PTHR43598:SF1">
    <property type="entry name" value="FORMATE DEHYDROGENASE-O MAJOR SUBUNIT"/>
    <property type="match status" value="1"/>
</dbReference>
<keyword evidence="5" id="KW-0479">Metal-binding</keyword>
<dbReference type="InterPro" id="IPR019546">
    <property type="entry name" value="TAT_signal_bac_arc"/>
</dbReference>
<dbReference type="Gene3D" id="2.20.25.90">
    <property type="entry name" value="ADC-like domains"/>
    <property type="match status" value="1"/>
</dbReference>
<evidence type="ECO:0000256" key="3">
    <source>
        <dbReference type="ARBA" id="ARBA00010312"/>
    </source>
</evidence>
<gene>
    <name evidence="10" type="ORF">METZ01_LOCUS84349</name>
</gene>
<dbReference type="GO" id="GO:0016491">
    <property type="term" value="F:oxidoreductase activity"/>
    <property type="evidence" value="ECO:0007669"/>
    <property type="project" value="UniProtKB-KW"/>
</dbReference>
<dbReference type="AlphaFoldDB" id="A0A381UTK1"/>
<dbReference type="SMART" id="SM00926">
    <property type="entry name" value="Molybdop_Fe4S4"/>
    <property type="match status" value="1"/>
</dbReference>
<keyword evidence="8" id="KW-0411">Iron-sulfur</keyword>
<keyword evidence="7" id="KW-0408">Iron</keyword>
<organism evidence="10">
    <name type="scientific">marine metagenome</name>
    <dbReference type="NCBI Taxonomy" id="408172"/>
    <lineage>
        <taxon>unclassified sequences</taxon>
        <taxon>metagenomes</taxon>
        <taxon>ecological metagenomes</taxon>
    </lineage>
</organism>
<keyword evidence="6" id="KW-0560">Oxidoreductase</keyword>
<evidence type="ECO:0000256" key="6">
    <source>
        <dbReference type="ARBA" id="ARBA00023002"/>
    </source>
</evidence>
<dbReference type="NCBIfam" id="TIGR01409">
    <property type="entry name" value="TAT_signal_seq"/>
    <property type="match status" value="1"/>
</dbReference>
<comment type="cofactor">
    <cofactor evidence="1">
        <name>[4Fe-4S] cluster</name>
        <dbReference type="ChEBI" id="CHEBI:49883"/>
    </cofactor>
</comment>
<name>A0A381UTK1_9ZZZZ</name>
<dbReference type="PROSITE" id="PS51318">
    <property type="entry name" value="TAT"/>
    <property type="match status" value="1"/>
</dbReference>
<dbReference type="PROSITE" id="PS51669">
    <property type="entry name" value="4FE4S_MOW_BIS_MGD"/>
    <property type="match status" value="1"/>
</dbReference>
<evidence type="ECO:0000256" key="2">
    <source>
        <dbReference type="ARBA" id="ARBA00004196"/>
    </source>
</evidence>
<sequence>MTPDISRRDLLKASALAGGATLVNALGFNLEPAYAAAHELKISNAREFKTVCPYCAVGCGAIAYVHGSGGLNTVNSIIHVEGDPDSPINGGTLCPKGAAQMQLAMSPRLEKGPKYREAGASEWTDVTWDFAMDWFARKFKDSRDASFVEQDAEGRTVNRCEGIGWVGSATVANEDAYFITKTMRTMGLVYIDHQARI</sequence>
<proteinExistence type="inferred from homology"/>
<comment type="similarity">
    <text evidence="3">Belongs to the prokaryotic molybdopterin-containing oxidoreductase family.</text>
</comment>
<dbReference type="GO" id="GO:0009055">
    <property type="term" value="F:electron transfer activity"/>
    <property type="evidence" value="ECO:0007669"/>
    <property type="project" value="TreeGrafter"/>
</dbReference>